<evidence type="ECO:0000313" key="4">
    <source>
        <dbReference type="Proteomes" id="UP000009138"/>
    </source>
</evidence>
<reference evidence="3 4" key="1">
    <citation type="journal article" date="2009" name="PLoS Genet.">
        <title>Genomic analysis of the basal lineage fungus Rhizopus oryzae reveals a whole-genome duplication.</title>
        <authorList>
            <person name="Ma L.-J."/>
            <person name="Ibrahim A.S."/>
            <person name="Skory C."/>
            <person name="Grabherr M.G."/>
            <person name="Burger G."/>
            <person name="Butler M."/>
            <person name="Elias M."/>
            <person name="Idnurm A."/>
            <person name="Lang B.F."/>
            <person name="Sone T."/>
            <person name="Abe A."/>
            <person name="Calvo S.E."/>
            <person name="Corrochano L.M."/>
            <person name="Engels R."/>
            <person name="Fu J."/>
            <person name="Hansberg W."/>
            <person name="Kim J.-M."/>
            <person name="Kodira C.D."/>
            <person name="Koehrsen M.J."/>
            <person name="Liu B."/>
            <person name="Miranda-Saavedra D."/>
            <person name="O'Leary S."/>
            <person name="Ortiz-Castellanos L."/>
            <person name="Poulter R."/>
            <person name="Rodriguez-Romero J."/>
            <person name="Ruiz-Herrera J."/>
            <person name="Shen Y.-Q."/>
            <person name="Zeng Q."/>
            <person name="Galagan J."/>
            <person name="Birren B.W."/>
            <person name="Cuomo C.A."/>
            <person name="Wickes B.L."/>
        </authorList>
    </citation>
    <scope>NUCLEOTIDE SEQUENCE [LARGE SCALE GENOMIC DNA]</scope>
    <source>
        <strain evidence="4">RA 99-880 / ATCC MYA-4621 / FGSC 9543 / NRRL 43880</strain>
    </source>
</reference>
<sequence>MVASIPIDTSNNGSNQLGEFYITEPIHDGTTYIMGDGARVSWINGVPGPLTINVLEGDDPSDMMPTQLSSTETAELGSGTFTLPVNSAFDESKTYCFQLVYGDGQSSYSARFKVTSEGIRGSTDNATPSDSNSTPNV</sequence>
<organism evidence="3 4">
    <name type="scientific">Rhizopus delemar (strain RA 99-880 / ATCC MYA-4621 / FGSC 9543 / NRRL 43880)</name>
    <name type="common">Mucormycosis agent</name>
    <name type="synonym">Rhizopus arrhizus var. delemar</name>
    <dbReference type="NCBI Taxonomy" id="246409"/>
    <lineage>
        <taxon>Eukaryota</taxon>
        <taxon>Fungi</taxon>
        <taxon>Fungi incertae sedis</taxon>
        <taxon>Mucoromycota</taxon>
        <taxon>Mucoromycotina</taxon>
        <taxon>Mucoromycetes</taxon>
        <taxon>Mucorales</taxon>
        <taxon>Mucorineae</taxon>
        <taxon>Rhizopodaceae</taxon>
        <taxon>Rhizopus</taxon>
    </lineage>
</organism>
<accession>I1BKQ8</accession>
<dbReference type="InParanoid" id="I1BKQ8"/>
<dbReference type="Proteomes" id="UP000009138">
    <property type="component" value="Unassembled WGS sequence"/>
</dbReference>
<evidence type="ECO:0000256" key="1">
    <source>
        <dbReference type="ARBA" id="ARBA00022729"/>
    </source>
</evidence>
<dbReference type="RefSeq" id="XP_067512184.1">
    <property type="nucleotide sequence ID" value="XM_067656083.1"/>
</dbReference>
<dbReference type="AlphaFoldDB" id="I1BKQ8"/>
<dbReference type="OMA" id="TYAWIVP"/>
<name>I1BKQ8_RHIO9</name>
<dbReference type="Pfam" id="PF10342">
    <property type="entry name" value="Kre9_KNH"/>
    <property type="match status" value="1"/>
</dbReference>
<evidence type="ECO:0000313" key="3">
    <source>
        <dbReference type="EMBL" id="EIE76788.1"/>
    </source>
</evidence>
<keyword evidence="4" id="KW-1185">Reference proteome</keyword>
<dbReference type="EMBL" id="CH476732">
    <property type="protein sequence ID" value="EIE76788.1"/>
    <property type="molecule type" value="Genomic_DNA"/>
</dbReference>
<dbReference type="VEuPathDB" id="FungiDB:RO3G_01492"/>
<gene>
    <name evidence="3" type="ORF">RO3G_01492</name>
</gene>
<dbReference type="GeneID" id="93608464"/>
<keyword evidence="1" id="KW-0732">Signal</keyword>
<feature type="domain" description="Yeast cell wall synthesis Kre9/Knh1-like N-terminal" evidence="2">
    <location>
        <begin position="30"/>
        <end position="114"/>
    </location>
</feature>
<proteinExistence type="predicted"/>
<dbReference type="OrthoDB" id="2260257at2759"/>
<protein>
    <recommendedName>
        <fullName evidence="2">Yeast cell wall synthesis Kre9/Knh1-like N-terminal domain-containing protein</fullName>
    </recommendedName>
</protein>
<dbReference type="InterPro" id="IPR018466">
    <property type="entry name" value="Kre9/Knh1-like_N"/>
</dbReference>
<evidence type="ECO:0000259" key="2">
    <source>
        <dbReference type="Pfam" id="PF10342"/>
    </source>
</evidence>